<dbReference type="STRING" id="341663.Q0D0B6"/>
<dbReference type="GeneID" id="4355372"/>
<evidence type="ECO:0000313" key="9">
    <source>
        <dbReference type="Proteomes" id="UP000007963"/>
    </source>
</evidence>
<sequence>MAKKLWPKCLIRMLAFRTLLRPARSPRWTLKILDTPARRVYAWNSQAKSHPVGAEFIIMDKAEGVPLSQQWLNVSFSHYGSLYYVGDVQPPAGNYYVKDGKPVRGSEFAIGPATGRDWFDANRSSLDIERGPWASLTQYLRAVGVREANAIRSLKLPKQNALFCGPELYVPDSEKKLIALARYQQIVDTLIPKDTTITTPYLWHNDLHDDNIFVDPNNPEKITGIIDWQSCHISPLFNQNPDPAFLDWDGLEPETLDLAPRPQLAGLSPEERSAAVHEYPFKTCSSDGGNSCMPKTPICIEQWNSERLRHLLATTSETPFSFEFSEADIERIKLDCDGAVAGTELAAAAKERLGDLWPDKGFIEHEQCDDCKAALDQVKAQILEQLAENDEEKAEYERYWPFD</sequence>
<dbReference type="Pfam" id="PF01636">
    <property type="entry name" value="APH"/>
    <property type="match status" value="1"/>
</dbReference>
<evidence type="ECO:0000259" key="7">
    <source>
        <dbReference type="Pfam" id="PF01636"/>
    </source>
</evidence>
<gene>
    <name evidence="8" type="ORF">ATEG_00618</name>
</gene>
<dbReference type="InterPro" id="IPR002575">
    <property type="entry name" value="Aminoglycoside_PTrfase"/>
</dbReference>
<evidence type="ECO:0000313" key="8">
    <source>
        <dbReference type="EMBL" id="EAU39264.1"/>
    </source>
</evidence>
<dbReference type="OMA" id="LAWYRQV"/>
<evidence type="ECO:0000256" key="2">
    <source>
        <dbReference type="ARBA" id="ARBA00005543"/>
    </source>
</evidence>
<proteinExistence type="inferred from homology"/>
<dbReference type="HOGENOM" id="CLU_019189_13_0_1"/>
<dbReference type="eggNOG" id="ENOG502SHU0">
    <property type="taxonomic scope" value="Eukaryota"/>
</dbReference>
<dbReference type="PANTHER" id="PTHR36091:SF1">
    <property type="entry name" value="ALTERED INHERITANCE OF MITOCHONDRIA PROTEIN 9, MITOCHONDRIAL"/>
    <property type="match status" value="1"/>
</dbReference>
<organism evidence="8 9">
    <name type="scientific">Aspergillus terreus (strain NIH 2624 / FGSC A1156)</name>
    <dbReference type="NCBI Taxonomy" id="341663"/>
    <lineage>
        <taxon>Eukaryota</taxon>
        <taxon>Fungi</taxon>
        <taxon>Dikarya</taxon>
        <taxon>Ascomycota</taxon>
        <taxon>Pezizomycotina</taxon>
        <taxon>Eurotiomycetes</taxon>
        <taxon>Eurotiomycetidae</taxon>
        <taxon>Eurotiales</taxon>
        <taxon>Aspergillaceae</taxon>
        <taxon>Aspergillus</taxon>
        <taxon>Aspergillus subgen. Circumdati</taxon>
    </lineage>
</organism>
<dbReference type="SUPFAM" id="SSF56112">
    <property type="entry name" value="Protein kinase-like (PK-like)"/>
    <property type="match status" value="1"/>
</dbReference>
<dbReference type="EMBL" id="CH476594">
    <property type="protein sequence ID" value="EAU39264.1"/>
    <property type="molecule type" value="Genomic_DNA"/>
</dbReference>
<dbReference type="AlphaFoldDB" id="Q0D0B6"/>
<dbReference type="GO" id="GO:0005739">
    <property type="term" value="C:mitochondrion"/>
    <property type="evidence" value="ECO:0007669"/>
    <property type="project" value="UniProtKB-SubCell"/>
</dbReference>
<protein>
    <recommendedName>
        <fullName evidence="3">Altered inheritance of mitochondria protein 9, mitochondrial</fullName>
    </recommendedName>
    <alternativeName>
        <fullName evidence="6">Found in mitochondrial proteome protein 29</fullName>
    </alternativeName>
</protein>
<reference evidence="9" key="1">
    <citation type="submission" date="2005-09" db="EMBL/GenBank/DDBJ databases">
        <title>Annotation of the Aspergillus terreus NIH2624 genome.</title>
        <authorList>
            <person name="Birren B.W."/>
            <person name="Lander E.S."/>
            <person name="Galagan J.E."/>
            <person name="Nusbaum C."/>
            <person name="Devon K."/>
            <person name="Henn M."/>
            <person name="Ma L.-J."/>
            <person name="Jaffe D.B."/>
            <person name="Butler J."/>
            <person name="Alvarez P."/>
            <person name="Gnerre S."/>
            <person name="Grabherr M."/>
            <person name="Kleber M."/>
            <person name="Mauceli E.W."/>
            <person name="Brockman W."/>
            <person name="Rounsley S."/>
            <person name="Young S.K."/>
            <person name="LaButti K."/>
            <person name="Pushparaj V."/>
            <person name="DeCaprio D."/>
            <person name="Crawford M."/>
            <person name="Koehrsen M."/>
            <person name="Engels R."/>
            <person name="Montgomery P."/>
            <person name="Pearson M."/>
            <person name="Howarth C."/>
            <person name="Larson L."/>
            <person name="Luoma S."/>
            <person name="White J."/>
            <person name="Alvarado L."/>
            <person name="Kodira C.D."/>
            <person name="Zeng Q."/>
            <person name="Oleary S."/>
            <person name="Yandava C."/>
            <person name="Denning D.W."/>
            <person name="Nierman W.C."/>
            <person name="Milne T."/>
            <person name="Madden K."/>
        </authorList>
    </citation>
    <scope>NUCLEOTIDE SEQUENCE [LARGE SCALE GENOMIC DNA]</scope>
    <source>
        <strain evidence="9">NIH 2624 / FGSC A1156</strain>
    </source>
</reference>
<comment type="similarity">
    <text evidence="2">Belongs to the AIM9 family.</text>
</comment>
<dbReference type="OrthoDB" id="2831558at2759"/>
<dbReference type="InterPro" id="IPR011009">
    <property type="entry name" value="Kinase-like_dom_sf"/>
</dbReference>
<evidence type="ECO:0000256" key="1">
    <source>
        <dbReference type="ARBA" id="ARBA00004173"/>
    </source>
</evidence>
<evidence type="ECO:0000256" key="4">
    <source>
        <dbReference type="ARBA" id="ARBA00022946"/>
    </source>
</evidence>
<keyword evidence="5" id="KW-0496">Mitochondrion</keyword>
<name>Q0D0B6_ASPTN</name>
<dbReference type="RefSeq" id="XP_001210704.1">
    <property type="nucleotide sequence ID" value="XM_001210704.1"/>
</dbReference>
<dbReference type="Gene3D" id="3.90.1200.10">
    <property type="match status" value="1"/>
</dbReference>
<evidence type="ECO:0000256" key="6">
    <source>
        <dbReference type="ARBA" id="ARBA00031849"/>
    </source>
</evidence>
<evidence type="ECO:0000256" key="3">
    <source>
        <dbReference type="ARBA" id="ARBA00016197"/>
    </source>
</evidence>
<dbReference type="VEuPathDB" id="FungiDB:ATEG_00618"/>
<dbReference type="InterPro" id="IPR051035">
    <property type="entry name" value="Mito_inheritance_9"/>
</dbReference>
<keyword evidence="4" id="KW-0809">Transit peptide</keyword>
<accession>Q0D0B6</accession>
<feature type="domain" description="Aminoglycoside phosphotransferase" evidence="7">
    <location>
        <begin position="178"/>
        <end position="236"/>
    </location>
</feature>
<evidence type="ECO:0000256" key="5">
    <source>
        <dbReference type="ARBA" id="ARBA00023128"/>
    </source>
</evidence>
<dbReference type="Proteomes" id="UP000007963">
    <property type="component" value="Unassembled WGS sequence"/>
</dbReference>
<comment type="subcellular location">
    <subcellularLocation>
        <location evidence="1">Mitochondrion</location>
    </subcellularLocation>
</comment>
<dbReference type="PANTHER" id="PTHR36091">
    <property type="entry name" value="ALTERED INHERITANCE OF MITOCHONDRIA PROTEIN 9, MITOCHONDRIAL"/>
    <property type="match status" value="1"/>
</dbReference>